<dbReference type="Proteomes" id="UP001642483">
    <property type="component" value="Unassembled WGS sequence"/>
</dbReference>
<proteinExistence type="predicted"/>
<gene>
    <name evidence="1" type="ORF">CVLEPA_LOCUS23807</name>
</gene>
<comment type="caution">
    <text evidence="1">The sequence shown here is derived from an EMBL/GenBank/DDBJ whole genome shotgun (WGS) entry which is preliminary data.</text>
</comment>
<protein>
    <submittedName>
        <fullName evidence="1">Uncharacterized protein</fullName>
    </submittedName>
</protein>
<accession>A0ABP0GHJ0</accession>
<evidence type="ECO:0000313" key="2">
    <source>
        <dbReference type="Proteomes" id="UP001642483"/>
    </source>
</evidence>
<dbReference type="EMBL" id="CAWYQH010000119">
    <property type="protein sequence ID" value="CAK8691224.1"/>
    <property type="molecule type" value="Genomic_DNA"/>
</dbReference>
<reference evidence="1 2" key="1">
    <citation type="submission" date="2024-02" db="EMBL/GenBank/DDBJ databases">
        <authorList>
            <person name="Daric V."/>
            <person name="Darras S."/>
        </authorList>
    </citation>
    <scope>NUCLEOTIDE SEQUENCE [LARGE SCALE GENOMIC DNA]</scope>
</reference>
<keyword evidence="2" id="KW-1185">Reference proteome</keyword>
<sequence length="128" mass="14209">MVKRMVLRSLLPEITEGHRVRASTALTEQVNSWFESLNERMDGTTSACLSHCTQLSATTSITSSKQHKKLLSYFSSMKPSERLKPLTSPSALACEALSEIQLKDLEFPCISRQISTTGRDIIYASALD</sequence>
<evidence type="ECO:0000313" key="1">
    <source>
        <dbReference type="EMBL" id="CAK8691224.1"/>
    </source>
</evidence>
<organism evidence="1 2">
    <name type="scientific">Clavelina lepadiformis</name>
    <name type="common">Light-bulb sea squirt</name>
    <name type="synonym">Ascidia lepadiformis</name>
    <dbReference type="NCBI Taxonomy" id="159417"/>
    <lineage>
        <taxon>Eukaryota</taxon>
        <taxon>Metazoa</taxon>
        <taxon>Chordata</taxon>
        <taxon>Tunicata</taxon>
        <taxon>Ascidiacea</taxon>
        <taxon>Aplousobranchia</taxon>
        <taxon>Clavelinidae</taxon>
        <taxon>Clavelina</taxon>
    </lineage>
</organism>
<name>A0ABP0GHJ0_CLALP</name>